<dbReference type="PROSITE" id="PS50853">
    <property type="entry name" value="FN3"/>
    <property type="match status" value="8"/>
</dbReference>
<feature type="domain" description="Fibronectin type-III" evidence="2">
    <location>
        <begin position="426"/>
        <end position="525"/>
    </location>
</feature>
<gene>
    <name evidence="3" type="ORF">UY3_11694</name>
</gene>
<name>M7B293_CHEMY</name>
<protein>
    <submittedName>
        <fullName evidence="3">Usherin</fullName>
    </submittedName>
</protein>
<dbReference type="FunFam" id="2.60.40.10:FF:001211">
    <property type="entry name" value="Usherin"/>
    <property type="match status" value="1"/>
</dbReference>
<accession>M7B293</accession>
<dbReference type="STRING" id="8469.M7B293"/>
<dbReference type="FunFam" id="2.60.40.10:FF:001168">
    <property type="entry name" value="Usherin"/>
    <property type="match status" value="1"/>
</dbReference>
<organism evidence="3 4">
    <name type="scientific">Chelonia mydas</name>
    <name type="common">Green sea-turtle</name>
    <name type="synonym">Chelonia agassizi</name>
    <dbReference type="NCBI Taxonomy" id="8469"/>
    <lineage>
        <taxon>Eukaryota</taxon>
        <taxon>Metazoa</taxon>
        <taxon>Chordata</taxon>
        <taxon>Craniata</taxon>
        <taxon>Vertebrata</taxon>
        <taxon>Euteleostomi</taxon>
        <taxon>Archelosauria</taxon>
        <taxon>Testudinata</taxon>
        <taxon>Testudines</taxon>
        <taxon>Cryptodira</taxon>
        <taxon>Durocryptodira</taxon>
        <taxon>Americhelydia</taxon>
        <taxon>Chelonioidea</taxon>
        <taxon>Cheloniidae</taxon>
        <taxon>Chelonia</taxon>
    </lineage>
</organism>
<dbReference type="Pfam" id="PF00041">
    <property type="entry name" value="fn3"/>
    <property type="match status" value="5"/>
</dbReference>
<dbReference type="FunFam" id="2.60.40.10:FF:001176">
    <property type="entry name" value="Usherin"/>
    <property type="match status" value="1"/>
</dbReference>
<evidence type="ECO:0000256" key="1">
    <source>
        <dbReference type="SAM" id="MobiDB-lite"/>
    </source>
</evidence>
<feature type="compositionally biased region" description="Polar residues" evidence="1">
    <location>
        <begin position="834"/>
        <end position="863"/>
    </location>
</feature>
<dbReference type="FunFam" id="2.60.40.10:FF:001030">
    <property type="entry name" value="Usherin"/>
    <property type="match status" value="1"/>
</dbReference>
<evidence type="ECO:0000313" key="4">
    <source>
        <dbReference type="Proteomes" id="UP000031443"/>
    </source>
</evidence>
<dbReference type="PANTHER" id="PTHR46957:SF7">
    <property type="entry name" value="USHERIN"/>
    <property type="match status" value="1"/>
</dbReference>
<dbReference type="EMBL" id="KB546462">
    <property type="protein sequence ID" value="EMP31184.1"/>
    <property type="molecule type" value="Genomic_DNA"/>
</dbReference>
<dbReference type="eggNOG" id="KOG1836">
    <property type="taxonomic scope" value="Eukaryota"/>
</dbReference>
<feature type="domain" description="Fibronectin type-III" evidence="2">
    <location>
        <begin position="527"/>
        <end position="628"/>
    </location>
</feature>
<dbReference type="FunFam" id="2.60.40.10:FF:001227">
    <property type="entry name" value="Usherin"/>
    <property type="match status" value="1"/>
</dbReference>
<evidence type="ECO:0000259" key="2">
    <source>
        <dbReference type="PROSITE" id="PS50853"/>
    </source>
</evidence>
<feature type="domain" description="Fibronectin type-III" evidence="2">
    <location>
        <begin position="157"/>
        <end position="249"/>
    </location>
</feature>
<dbReference type="FunFam" id="2.60.40.10:FF:001285">
    <property type="entry name" value="Usherin"/>
    <property type="match status" value="1"/>
</dbReference>
<dbReference type="InterPro" id="IPR050713">
    <property type="entry name" value="RTP_Phos/Ushers"/>
</dbReference>
<feature type="region of interest" description="Disordered" evidence="1">
    <location>
        <begin position="748"/>
        <end position="777"/>
    </location>
</feature>
<proteinExistence type="predicted"/>
<dbReference type="Gene3D" id="2.60.40.10">
    <property type="entry name" value="Immunoglobulins"/>
    <property type="match status" value="7"/>
</dbReference>
<dbReference type="SMART" id="SM00060">
    <property type="entry name" value="FN3"/>
    <property type="match status" value="7"/>
</dbReference>
<feature type="domain" description="Fibronectin type-III" evidence="2">
    <location>
        <begin position="250"/>
        <end position="337"/>
    </location>
</feature>
<dbReference type="CDD" id="cd00063">
    <property type="entry name" value="FN3"/>
    <property type="match status" value="7"/>
</dbReference>
<dbReference type="InterPro" id="IPR003961">
    <property type="entry name" value="FN3_dom"/>
</dbReference>
<feature type="region of interest" description="Disordered" evidence="1">
    <location>
        <begin position="829"/>
        <end position="863"/>
    </location>
</feature>
<dbReference type="AlphaFoldDB" id="M7B293"/>
<feature type="domain" description="Fibronectin type-III" evidence="2">
    <location>
        <begin position="338"/>
        <end position="422"/>
    </location>
</feature>
<sequence>MEYSGLSRQFLFRRLEPFTLYTLVLEACTVAGCTRSSPQPVQTDEAPPASQLAPVIQSVNATNIELSWSEPINANGKIIHYEVIHRCTKENASGNRATTEENIVFTEYNTENKTFKYNDKGLQPWTRYEYKIRAWNSVGYTDSAWSVAKTSQAAPKGLATPRLTYVSDNPHKVLISWLSPEEPNGVLQSYRLHKNEVLYPFSFDATTFNYMDEDLQPYSVYSYAIVACTVGGCSTSEPAKIQTLEAAPALVNPPSLQAISATQINASWSPPQIQNGEITKYILKLSDEEYYVGRGLSRLISNLQPCTQYDFTLVACTNGGCTSSVSQSVLTKEAPPLNMEAPTLRVTGSESIEITWKTPANSNGKIRSYELRRDGALIYSGLETRYLDFTLTPGMEYSYDVTANNSQGSTTSPPAKIRTHPSAPSGMLPPRLQAWAPKEILVAWDPPTKVNGDIKNYTISIREPAEMGKKTVDFDTSHISFVRQSYVAADLKPYHRYEVQVQACTLQGCANSEWASIQTLEAPPEMQPSPLIEMQTSSDGFQSVASILWTGPQQPNGKILFYELYRRQATHTHINLDLVLVYNGTLTSFKDAKLLPYTEYEYQVWSVNSAGRTPSSWARCKTGPAPPEGLHAPMFHTVASTLAVVNISPPLKPNGIVSLYRLFSNSTRGTDVVLSEGTATQQTIHGLKPFTTYSVGVEACTCFNCCTKGPVAQLTTQPAPPSQQPPPHIHTITSRTAFFQWNAPRSPNGIVERSGPKPHVPAPRAAGGPRWPLPEEGGGAHMMAAPPNTHHRGGEGGFLDLRGALGAHAVTVMQGECAAGGGLADTKIPGPGSPLSNRSNQSTSVLQIPSQRQMNRTSSQGSLHRSVNQLIDVYDKKSLIEDSVWDTIIHGHDSGLYVDDEDLVNAIKGFSTVTKEHTTFTDTQL</sequence>
<evidence type="ECO:0000313" key="3">
    <source>
        <dbReference type="EMBL" id="EMP31184.1"/>
    </source>
</evidence>
<feature type="domain" description="Fibronectin type-III" evidence="2">
    <location>
        <begin position="48"/>
        <end position="156"/>
    </location>
</feature>
<dbReference type="InterPro" id="IPR013783">
    <property type="entry name" value="Ig-like_fold"/>
</dbReference>
<dbReference type="eggNOG" id="KOG3514">
    <property type="taxonomic scope" value="Eukaryota"/>
</dbReference>
<feature type="domain" description="Fibronectin type-III" evidence="2">
    <location>
        <begin position="629"/>
        <end position="719"/>
    </location>
</feature>
<dbReference type="FunFam" id="2.60.40.10:FF:001161">
    <property type="entry name" value="Usherin"/>
    <property type="match status" value="1"/>
</dbReference>
<reference evidence="4" key="1">
    <citation type="journal article" date="2013" name="Nat. Genet.">
        <title>The draft genomes of soft-shell turtle and green sea turtle yield insights into the development and evolution of the turtle-specific body plan.</title>
        <authorList>
            <person name="Wang Z."/>
            <person name="Pascual-Anaya J."/>
            <person name="Zadissa A."/>
            <person name="Li W."/>
            <person name="Niimura Y."/>
            <person name="Huang Z."/>
            <person name="Li C."/>
            <person name="White S."/>
            <person name="Xiong Z."/>
            <person name="Fang D."/>
            <person name="Wang B."/>
            <person name="Ming Y."/>
            <person name="Chen Y."/>
            <person name="Zheng Y."/>
            <person name="Kuraku S."/>
            <person name="Pignatelli M."/>
            <person name="Herrero J."/>
            <person name="Beal K."/>
            <person name="Nozawa M."/>
            <person name="Li Q."/>
            <person name="Wang J."/>
            <person name="Zhang H."/>
            <person name="Yu L."/>
            <person name="Shigenobu S."/>
            <person name="Wang J."/>
            <person name="Liu J."/>
            <person name="Flicek P."/>
            <person name="Searle S."/>
            <person name="Wang J."/>
            <person name="Kuratani S."/>
            <person name="Yin Y."/>
            <person name="Aken B."/>
            <person name="Zhang G."/>
            <person name="Irie N."/>
        </authorList>
    </citation>
    <scope>NUCLEOTIDE SEQUENCE [LARGE SCALE GENOMIC DNA]</scope>
</reference>
<feature type="domain" description="Fibronectin type-III" evidence="2">
    <location>
        <begin position="1"/>
        <end position="46"/>
    </location>
</feature>
<dbReference type="InterPro" id="IPR036116">
    <property type="entry name" value="FN3_sf"/>
</dbReference>
<dbReference type="Proteomes" id="UP000031443">
    <property type="component" value="Unassembled WGS sequence"/>
</dbReference>
<dbReference type="SUPFAM" id="SSF49265">
    <property type="entry name" value="Fibronectin type III"/>
    <property type="match status" value="5"/>
</dbReference>
<keyword evidence="4" id="KW-1185">Reference proteome</keyword>
<dbReference type="PANTHER" id="PTHR46957">
    <property type="entry name" value="CYTOKINE RECEPTOR"/>
    <property type="match status" value="1"/>
</dbReference>
<dbReference type="eggNOG" id="KOG3510">
    <property type="taxonomic scope" value="Eukaryota"/>
</dbReference>